<evidence type="ECO:0000313" key="2">
    <source>
        <dbReference type="Proteomes" id="UP000576393"/>
    </source>
</evidence>
<name>A0A852VEG3_9ACTN</name>
<dbReference type="Proteomes" id="UP000576393">
    <property type="component" value="Unassembled WGS sequence"/>
</dbReference>
<evidence type="ECO:0000313" key="1">
    <source>
        <dbReference type="EMBL" id="NYF44585.1"/>
    </source>
</evidence>
<reference evidence="1 2" key="1">
    <citation type="submission" date="2020-07" db="EMBL/GenBank/DDBJ databases">
        <title>Sequencing the genomes of 1000 actinobacteria strains.</title>
        <authorList>
            <person name="Klenk H.-P."/>
        </authorList>
    </citation>
    <scope>NUCLEOTIDE SEQUENCE [LARGE SCALE GENOMIC DNA]</scope>
    <source>
        <strain evidence="1 2">DSM 45763</strain>
    </source>
</reference>
<dbReference type="EMBL" id="JACCCO010000004">
    <property type="protein sequence ID" value="NYF44585.1"/>
    <property type="molecule type" value="Genomic_DNA"/>
</dbReference>
<comment type="caution">
    <text evidence="1">The sequence shown here is derived from an EMBL/GenBank/DDBJ whole genome shotgun (WGS) entry which is preliminary data.</text>
</comment>
<dbReference type="RefSeq" id="WP_179829029.1">
    <property type="nucleotide sequence ID" value="NZ_JACCCO010000004.1"/>
</dbReference>
<keyword evidence="2" id="KW-1185">Reference proteome</keyword>
<accession>A0A852VEG3</accession>
<organism evidence="1 2">
    <name type="scientific">Streptosporangium sandarakinum</name>
    <dbReference type="NCBI Taxonomy" id="1260955"/>
    <lineage>
        <taxon>Bacteria</taxon>
        <taxon>Bacillati</taxon>
        <taxon>Actinomycetota</taxon>
        <taxon>Actinomycetes</taxon>
        <taxon>Streptosporangiales</taxon>
        <taxon>Streptosporangiaceae</taxon>
        <taxon>Streptosporangium</taxon>
    </lineage>
</organism>
<proteinExistence type="predicted"/>
<sequence length="220" mass="22356">MANITINSGSDDPVAVTVNCCCTPEPTPEPEPVPGGGLREAALHGFTAATVLPHLCNTTTSPSGPALVAATAILPAGKSIASVGVAVADPAQGEAFQPSRVAVYIGSSIAELGGASAEVPRLFTVAGWRWGNLETPVAAAEEDRVVWLVAQLPYFSVAMPGLLCAAQLRGPNMVNSSTYRSVVVQGATELPGIFDGDAVPFTVQQAVPALAASSRAVIQP</sequence>
<protein>
    <submittedName>
        <fullName evidence="1">Uncharacterized protein</fullName>
    </submittedName>
</protein>
<dbReference type="AlphaFoldDB" id="A0A852VEG3"/>
<gene>
    <name evidence="1" type="ORF">HDA43_006827</name>
</gene>